<feature type="domain" description="RNA polymerase sigma-70 region 2" evidence="5">
    <location>
        <begin position="10"/>
        <end position="73"/>
    </location>
</feature>
<dbReference type="GO" id="GO:0003677">
    <property type="term" value="F:DNA binding"/>
    <property type="evidence" value="ECO:0007669"/>
    <property type="project" value="InterPro"/>
</dbReference>
<dbReference type="InterPro" id="IPR013324">
    <property type="entry name" value="RNA_pol_sigma_r3/r4-like"/>
</dbReference>
<gene>
    <name evidence="7" type="ORF">KMW28_02320</name>
</gene>
<dbReference type="Gene3D" id="1.10.10.10">
    <property type="entry name" value="Winged helix-like DNA-binding domain superfamily/Winged helix DNA-binding domain"/>
    <property type="match status" value="1"/>
</dbReference>
<organism evidence="7 8">
    <name type="scientific">Flammeovirga yaeyamensis</name>
    <dbReference type="NCBI Taxonomy" id="367791"/>
    <lineage>
        <taxon>Bacteria</taxon>
        <taxon>Pseudomonadati</taxon>
        <taxon>Bacteroidota</taxon>
        <taxon>Cytophagia</taxon>
        <taxon>Cytophagales</taxon>
        <taxon>Flammeovirgaceae</taxon>
        <taxon>Flammeovirga</taxon>
    </lineage>
</organism>
<evidence type="ECO:0000259" key="5">
    <source>
        <dbReference type="Pfam" id="PF04542"/>
    </source>
</evidence>
<dbReference type="PANTHER" id="PTHR43133">
    <property type="entry name" value="RNA POLYMERASE ECF-TYPE SIGMA FACTO"/>
    <property type="match status" value="1"/>
</dbReference>
<evidence type="ECO:0000256" key="4">
    <source>
        <dbReference type="ARBA" id="ARBA00023163"/>
    </source>
</evidence>
<proteinExistence type="inferred from homology"/>
<dbReference type="SUPFAM" id="SSF88946">
    <property type="entry name" value="Sigma2 domain of RNA polymerase sigma factors"/>
    <property type="match status" value="1"/>
</dbReference>
<reference evidence="7 8" key="1">
    <citation type="submission" date="2021-05" db="EMBL/GenBank/DDBJ databases">
        <title>Comparative genomic studies on the polysaccharide-degrading batcterial strains of the Flammeovirga genus.</title>
        <authorList>
            <person name="Zewei F."/>
            <person name="Zheng Z."/>
            <person name="Yu L."/>
            <person name="Ruyue G."/>
            <person name="Yanhong M."/>
            <person name="Yuanyuan C."/>
            <person name="Jingyan G."/>
            <person name="Wenjun H."/>
        </authorList>
    </citation>
    <scope>NUCLEOTIDE SEQUENCE [LARGE SCALE GENOMIC DNA]</scope>
    <source>
        <strain evidence="7 8">NBRC:100898</strain>
    </source>
</reference>
<dbReference type="Pfam" id="PF08281">
    <property type="entry name" value="Sigma70_r4_2"/>
    <property type="match status" value="1"/>
</dbReference>
<comment type="similarity">
    <text evidence="1">Belongs to the sigma-70 factor family. ECF subfamily.</text>
</comment>
<dbReference type="PANTHER" id="PTHR43133:SF62">
    <property type="entry name" value="RNA POLYMERASE SIGMA FACTOR SIGZ"/>
    <property type="match status" value="1"/>
</dbReference>
<evidence type="ECO:0000256" key="3">
    <source>
        <dbReference type="ARBA" id="ARBA00023082"/>
    </source>
</evidence>
<feature type="domain" description="RNA polymerase sigma factor 70 region 4 type 2" evidence="6">
    <location>
        <begin position="105"/>
        <end position="152"/>
    </location>
</feature>
<evidence type="ECO:0000256" key="1">
    <source>
        <dbReference type="ARBA" id="ARBA00010641"/>
    </source>
</evidence>
<protein>
    <submittedName>
        <fullName evidence="7">Sigma-70 family RNA polymerase sigma factor</fullName>
    </submittedName>
</protein>
<keyword evidence="8" id="KW-1185">Reference proteome</keyword>
<dbReference type="GO" id="GO:0006352">
    <property type="term" value="P:DNA-templated transcription initiation"/>
    <property type="evidence" value="ECO:0007669"/>
    <property type="project" value="InterPro"/>
</dbReference>
<keyword evidence="4" id="KW-0804">Transcription</keyword>
<keyword evidence="3" id="KW-0731">Sigma factor</keyword>
<dbReference type="Pfam" id="PF04542">
    <property type="entry name" value="Sigma70_r2"/>
    <property type="match status" value="1"/>
</dbReference>
<dbReference type="EMBL" id="CP076132">
    <property type="protein sequence ID" value="QWG02437.1"/>
    <property type="molecule type" value="Genomic_DNA"/>
</dbReference>
<sequence>MMNTQQVWNTFKGDLHRFIKFKVNDTSVADDILKDVFIKIHSNLDHLKDEKKLSSWVYQLTRNTIIDYYRKKQLLFKDVEGMENQFFIEDSPEDERYCKECVRPFILELPEDYKDAILKITYENISQKEYAEKNGLAYSTVKSRVQRGRDQLKKSFETCCVDNQGDNECCSDRN</sequence>
<dbReference type="Proteomes" id="UP000678679">
    <property type="component" value="Chromosome 1"/>
</dbReference>
<dbReference type="Gene3D" id="1.10.1740.10">
    <property type="match status" value="1"/>
</dbReference>
<dbReference type="RefSeq" id="WP_169665053.1">
    <property type="nucleotide sequence ID" value="NZ_CP076132.1"/>
</dbReference>
<dbReference type="InterPro" id="IPR013325">
    <property type="entry name" value="RNA_pol_sigma_r2"/>
</dbReference>
<dbReference type="NCBIfam" id="TIGR02937">
    <property type="entry name" value="sigma70-ECF"/>
    <property type="match status" value="1"/>
</dbReference>
<evidence type="ECO:0000259" key="6">
    <source>
        <dbReference type="Pfam" id="PF08281"/>
    </source>
</evidence>
<dbReference type="InterPro" id="IPR039425">
    <property type="entry name" value="RNA_pol_sigma-70-like"/>
</dbReference>
<dbReference type="KEGG" id="fya:KMW28_02320"/>
<dbReference type="InterPro" id="IPR007627">
    <property type="entry name" value="RNA_pol_sigma70_r2"/>
</dbReference>
<dbReference type="InterPro" id="IPR014284">
    <property type="entry name" value="RNA_pol_sigma-70_dom"/>
</dbReference>
<dbReference type="InterPro" id="IPR036388">
    <property type="entry name" value="WH-like_DNA-bd_sf"/>
</dbReference>
<dbReference type="AlphaFoldDB" id="A0AAX1N8U0"/>
<dbReference type="SUPFAM" id="SSF88659">
    <property type="entry name" value="Sigma3 and sigma4 domains of RNA polymerase sigma factors"/>
    <property type="match status" value="1"/>
</dbReference>
<dbReference type="InterPro" id="IPR013249">
    <property type="entry name" value="RNA_pol_sigma70_r4_t2"/>
</dbReference>
<accession>A0AAX1N8U0</accession>
<evidence type="ECO:0000256" key="2">
    <source>
        <dbReference type="ARBA" id="ARBA00023015"/>
    </source>
</evidence>
<evidence type="ECO:0000313" key="8">
    <source>
        <dbReference type="Proteomes" id="UP000678679"/>
    </source>
</evidence>
<dbReference type="GO" id="GO:0016987">
    <property type="term" value="F:sigma factor activity"/>
    <property type="evidence" value="ECO:0007669"/>
    <property type="project" value="UniProtKB-KW"/>
</dbReference>
<dbReference type="CDD" id="cd06171">
    <property type="entry name" value="Sigma70_r4"/>
    <property type="match status" value="1"/>
</dbReference>
<evidence type="ECO:0000313" key="7">
    <source>
        <dbReference type="EMBL" id="QWG02437.1"/>
    </source>
</evidence>
<name>A0AAX1N8U0_9BACT</name>
<keyword evidence="2" id="KW-0805">Transcription regulation</keyword>